<keyword evidence="1" id="KW-0732">Signal</keyword>
<organism evidence="2 3">
    <name type="scientific">Capnocytophaga leadbetteri</name>
    <dbReference type="NCBI Taxonomy" id="327575"/>
    <lineage>
        <taxon>Bacteria</taxon>
        <taxon>Pseudomonadati</taxon>
        <taxon>Bacteroidota</taxon>
        <taxon>Flavobacteriia</taxon>
        <taxon>Flavobacteriales</taxon>
        <taxon>Flavobacteriaceae</taxon>
        <taxon>Capnocytophaga</taxon>
    </lineage>
</organism>
<accession>A0A2T5XTN3</accession>
<feature type="chain" id="PRO_5015413874" description="DKNYY family protein" evidence="1">
    <location>
        <begin position="20"/>
        <end position="521"/>
    </location>
</feature>
<dbReference type="EMBL" id="QBKG01000008">
    <property type="protein sequence ID" value="PTX06277.1"/>
    <property type="molecule type" value="Genomic_DNA"/>
</dbReference>
<gene>
    <name evidence="2" type="ORF">C8P65_10832</name>
</gene>
<dbReference type="GeneID" id="84580938"/>
<evidence type="ECO:0000313" key="2">
    <source>
        <dbReference type="EMBL" id="PTX06277.1"/>
    </source>
</evidence>
<evidence type="ECO:0008006" key="4">
    <source>
        <dbReference type="Google" id="ProtNLM"/>
    </source>
</evidence>
<dbReference type="Proteomes" id="UP000243985">
    <property type="component" value="Unassembled WGS sequence"/>
</dbReference>
<dbReference type="RefSeq" id="WP_107782331.1">
    <property type="nucleotide sequence ID" value="NZ_QBKG01000008.1"/>
</dbReference>
<name>A0A2T5XTN3_9FLAO</name>
<evidence type="ECO:0000256" key="1">
    <source>
        <dbReference type="SAM" id="SignalP"/>
    </source>
</evidence>
<comment type="caution">
    <text evidence="2">The sequence shown here is derived from an EMBL/GenBank/DDBJ whole genome shotgun (WGS) entry which is preliminary data.</text>
</comment>
<reference evidence="2 3" key="1">
    <citation type="submission" date="2018-04" db="EMBL/GenBank/DDBJ databases">
        <title>Genomic Encyclopedia of Archaeal and Bacterial Type Strains, Phase II (KMG-II): from individual species to whole genera.</title>
        <authorList>
            <person name="Goeker M."/>
        </authorList>
    </citation>
    <scope>NUCLEOTIDE SEQUENCE [LARGE SCALE GENOMIC DNA]</scope>
    <source>
        <strain evidence="2 3">DSM 22902</strain>
    </source>
</reference>
<proteinExistence type="predicted"/>
<sequence length="521" mass="62074">MLKNITLIIALLLTSLAQAQKETSIRHIDILAYDSDGELYFYTQKQKDKFLELEFESQEDENLDTDTEVYDLKLVHYNEEDLETLNEIKEDDKKIIYLKDIQRTTPSDFVGKTFNTLPPIYDKDTQTIIVKILNPYLALLCDIDRKEEKPYRRTDYYALHTIHLKKGRNIYLLSYGENIEGFIVPLKDKTLFLTNIETTVLAPTQYPLSYTDDFISYEPEEHLILRPKGKRYELMNTYKEKVLSGRYDTIYYNKFGVIARRGSKFVLYDSYLQKKSFKGMRSVYFYRNGIEMLNKQGAAYYTINGERIEKFPKISYSLCGTVYERRYSLKKDPKKSEYPHYMLYGFGGFASEFEAEKRNYLSDRSADETLSFIDGSRYFVWDENDFFVDNIYHHPELIRVQRGNKYGLFKYNYQKISEKELYIEGIEEDKENEEENSFKRNVRKYASAHLTGEEQLPIIYDNIEQHKDGLIYFYKDNKIGIYPQHKKVIYEKIEPQTHSFYHIVKKGKKGYLDIRTMKEYF</sequence>
<dbReference type="AlphaFoldDB" id="A0A2T5XTN3"/>
<feature type="signal peptide" evidence="1">
    <location>
        <begin position="1"/>
        <end position="19"/>
    </location>
</feature>
<protein>
    <recommendedName>
        <fullName evidence="4">DKNYY family protein</fullName>
    </recommendedName>
</protein>
<evidence type="ECO:0000313" key="3">
    <source>
        <dbReference type="Proteomes" id="UP000243985"/>
    </source>
</evidence>